<dbReference type="GO" id="GO:0008270">
    <property type="term" value="F:zinc ion binding"/>
    <property type="evidence" value="ECO:0007669"/>
    <property type="project" value="UniProtKB-KW"/>
</dbReference>
<accession>A0A9W9AI04</accession>
<dbReference type="Proteomes" id="UP001150266">
    <property type="component" value="Unassembled WGS sequence"/>
</dbReference>
<comment type="caution">
    <text evidence="8">The sequence shown here is derived from an EMBL/GenBank/DDBJ whole genome shotgun (WGS) entry which is preliminary data.</text>
</comment>
<feature type="coiled-coil region" evidence="5">
    <location>
        <begin position="266"/>
        <end position="328"/>
    </location>
</feature>
<feature type="region of interest" description="Disordered" evidence="6">
    <location>
        <begin position="72"/>
        <end position="254"/>
    </location>
</feature>
<dbReference type="InterPro" id="IPR010666">
    <property type="entry name" value="Znf_GRF"/>
</dbReference>
<feature type="compositionally biased region" description="Polar residues" evidence="6">
    <location>
        <begin position="151"/>
        <end position="171"/>
    </location>
</feature>
<feature type="domain" description="GRF-type" evidence="7">
    <location>
        <begin position="20"/>
        <end position="62"/>
    </location>
</feature>
<dbReference type="PROSITE" id="PS51999">
    <property type="entry name" value="ZF_GRF"/>
    <property type="match status" value="1"/>
</dbReference>
<evidence type="ECO:0000256" key="4">
    <source>
        <dbReference type="PROSITE-ProRule" id="PRU01343"/>
    </source>
</evidence>
<organism evidence="8 9">
    <name type="scientific">Lentinula aciculospora</name>
    <dbReference type="NCBI Taxonomy" id="153920"/>
    <lineage>
        <taxon>Eukaryota</taxon>
        <taxon>Fungi</taxon>
        <taxon>Dikarya</taxon>
        <taxon>Basidiomycota</taxon>
        <taxon>Agaricomycotina</taxon>
        <taxon>Agaricomycetes</taxon>
        <taxon>Agaricomycetidae</taxon>
        <taxon>Agaricales</taxon>
        <taxon>Marasmiineae</taxon>
        <taxon>Omphalotaceae</taxon>
        <taxon>Lentinula</taxon>
    </lineage>
</organism>
<evidence type="ECO:0000256" key="6">
    <source>
        <dbReference type="SAM" id="MobiDB-lite"/>
    </source>
</evidence>
<feature type="compositionally biased region" description="Basic and acidic residues" evidence="6">
    <location>
        <begin position="139"/>
        <end position="149"/>
    </location>
</feature>
<dbReference type="EMBL" id="JAOTPV010000004">
    <property type="protein sequence ID" value="KAJ4483251.1"/>
    <property type="molecule type" value="Genomic_DNA"/>
</dbReference>
<dbReference type="Pfam" id="PF06839">
    <property type="entry name" value="Zn_ribbon_GRF"/>
    <property type="match status" value="1"/>
</dbReference>
<reference evidence="8" key="1">
    <citation type="submission" date="2022-08" db="EMBL/GenBank/DDBJ databases">
        <title>A Global Phylogenomic Analysis of the Shiitake Genus Lentinula.</title>
        <authorList>
            <consortium name="DOE Joint Genome Institute"/>
            <person name="Sierra-Patev S."/>
            <person name="Min B."/>
            <person name="Naranjo-Ortiz M."/>
            <person name="Looney B."/>
            <person name="Konkel Z."/>
            <person name="Slot J.C."/>
            <person name="Sakamoto Y."/>
            <person name="Steenwyk J.L."/>
            <person name="Rokas A."/>
            <person name="Carro J."/>
            <person name="Camarero S."/>
            <person name="Ferreira P."/>
            <person name="Molpeceres G."/>
            <person name="Ruiz-Duenas F.J."/>
            <person name="Serrano A."/>
            <person name="Henrissat B."/>
            <person name="Drula E."/>
            <person name="Hughes K.W."/>
            <person name="Mata J.L."/>
            <person name="Ishikawa N.K."/>
            <person name="Vargas-Isla R."/>
            <person name="Ushijima S."/>
            <person name="Smith C.A."/>
            <person name="Ahrendt S."/>
            <person name="Andreopoulos W."/>
            <person name="He G."/>
            <person name="Labutti K."/>
            <person name="Lipzen A."/>
            <person name="Ng V."/>
            <person name="Riley R."/>
            <person name="Sandor L."/>
            <person name="Barry K."/>
            <person name="Martinez A.T."/>
            <person name="Xiao Y."/>
            <person name="Gibbons J.G."/>
            <person name="Terashima K."/>
            <person name="Grigoriev I.V."/>
            <person name="Hibbett D.S."/>
        </authorList>
    </citation>
    <scope>NUCLEOTIDE SEQUENCE</scope>
    <source>
        <strain evidence="8">JLM2183</strain>
    </source>
</reference>
<gene>
    <name evidence="8" type="ORF">J3R30DRAFT_3447196</name>
</gene>
<evidence type="ECO:0000256" key="3">
    <source>
        <dbReference type="ARBA" id="ARBA00022833"/>
    </source>
</evidence>
<keyword evidence="2 4" id="KW-0863">Zinc-finger</keyword>
<evidence type="ECO:0000313" key="8">
    <source>
        <dbReference type="EMBL" id="KAJ4483251.1"/>
    </source>
</evidence>
<feature type="compositionally biased region" description="Polar residues" evidence="6">
    <location>
        <begin position="72"/>
        <end position="93"/>
    </location>
</feature>
<evidence type="ECO:0000259" key="7">
    <source>
        <dbReference type="PROSITE" id="PS51999"/>
    </source>
</evidence>
<keyword evidence="3" id="KW-0862">Zinc</keyword>
<feature type="compositionally biased region" description="Polar residues" evidence="6">
    <location>
        <begin position="117"/>
        <end position="126"/>
    </location>
</feature>
<name>A0A9W9AI04_9AGAR</name>
<evidence type="ECO:0000256" key="2">
    <source>
        <dbReference type="ARBA" id="ARBA00022771"/>
    </source>
</evidence>
<evidence type="ECO:0000256" key="5">
    <source>
        <dbReference type="SAM" id="Coils"/>
    </source>
</evidence>
<keyword evidence="9" id="KW-1185">Reference proteome</keyword>
<evidence type="ECO:0000256" key="1">
    <source>
        <dbReference type="ARBA" id="ARBA00022723"/>
    </source>
</evidence>
<keyword evidence="5" id="KW-0175">Coiled coil</keyword>
<keyword evidence="1" id="KW-0479">Metal-binding</keyword>
<feature type="compositionally biased region" description="Basic and acidic residues" evidence="6">
    <location>
        <begin position="98"/>
        <end position="114"/>
    </location>
</feature>
<evidence type="ECO:0000313" key="9">
    <source>
        <dbReference type="Proteomes" id="UP001150266"/>
    </source>
</evidence>
<dbReference type="AlphaFoldDB" id="A0A9W9AI04"/>
<dbReference type="OrthoDB" id="5418639at2759"/>
<sequence>MSVNKLIHVSPVDSSGIVRCYTHELEASQNISQTEGNSNREFYCCSKNPEDRCDFFFWVDQLTARTPHQLPVMSQNTSSETIQTPSRTSQVPRTPSKLRMDAIQEALAQKKSDPRVNGNNQISTPPSFRPKNVKTPGQLERDETIRRALETPSQSQQQCEDANVFQSSQPPASKYKLTPLSQESINNSDEDDSFAALPLTPPTTQRYKRSRDQDLDEDSEPDFRSTPSKNKGKKKANPDVAHDPITPTTSTKDVTDVLSTRPSLKFASIMKSLEEFEGQVVKLERQMKALKRGNEAKLEKIHELEADNHAMKLDNDKLREKIRQLENH</sequence>
<protein>
    <recommendedName>
        <fullName evidence="7">GRF-type domain-containing protein</fullName>
    </recommendedName>
</protein>
<proteinExistence type="predicted"/>